<dbReference type="EMBL" id="CP003326">
    <property type="protein sequence ID" value="AFS79801.1"/>
    <property type="molecule type" value="Genomic_DNA"/>
</dbReference>
<evidence type="ECO:0000313" key="6">
    <source>
        <dbReference type="EMBL" id="AFS79801.1"/>
    </source>
</evidence>
<reference evidence="6 7" key="1">
    <citation type="journal article" date="2012" name="PLoS ONE">
        <title>The purine-utilizing bacterium Clostridium acidurici 9a: a genome-guided metabolic reconsideration.</title>
        <authorList>
            <person name="Hartwich K."/>
            <person name="Poehlein A."/>
            <person name="Daniel R."/>
        </authorList>
    </citation>
    <scope>NUCLEOTIDE SEQUENCE [LARGE SCALE GENOMIC DNA]</scope>
    <source>
        <strain evidence="7">ATCC 7906 / DSM 604 / BCRC 14475 / CIP 104303 / KCTC 5404 / NCIMB 10678 / 9a</strain>
    </source>
</reference>
<keyword evidence="2" id="KW-0805">Transcription regulation</keyword>
<dbReference type="KEGG" id="cad:Curi_c28080"/>
<evidence type="ECO:0000256" key="4">
    <source>
        <dbReference type="ARBA" id="ARBA00023163"/>
    </source>
</evidence>
<dbReference type="InterPro" id="IPR000847">
    <property type="entry name" value="LysR_HTH_N"/>
</dbReference>
<dbReference type="GO" id="GO:0003677">
    <property type="term" value="F:DNA binding"/>
    <property type="evidence" value="ECO:0007669"/>
    <property type="project" value="UniProtKB-KW"/>
</dbReference>
<dbReference type="GO" id="GO:0005829">
    <property type="term" value="C:cytosol"/>
    <property type="evidence" value="ECO:0007669"/>
    <property type="project" value="TreeGrafter"/>
</dbReference>
<comment type="similarity">
    <text evidence="1">Belongs to the LysR transcriptional regulatory family.</text>
</comment>
<dbReference type="SUPFAM" id="SSF53850">
    <property type="entry name" value="Periplasmic binding protein-like II"/>
    <property type="match status" value="1"/>
</dbReference>
<dbReference type="InterPro" id="IPR005119">
    <property type="entry name" value="LysR_subst-bd"/>
</dbReference>
<proteinExistence type="inferred from homology"/>
<keyword evidence="7" id="KW-1185">Reference proteome</keyword>
<dbReference type="GO" id="GO:0003700">
    <property type="term" value="F:DNA-binding transcription factor activity"/>
    <property type="evidence" value="ECO:0007669"/>
    <property type="project" value="InterPro"/>
</dbReference>
<evidence type="ECO:0000256" key="1">
    <source>
        <dbReference type="ARBA" id="ARBA00009437"/>
    </source>
</evidence>
<dbReference type="CDD" id="cd05466">
    <property type="entry name" value="PBP2_LTTR_substrate"/>
    <property type="match status" value="1"/>
</dbReference>
<keyword evidence="4" id="KW-0804">Transcription</keyword>
<evidence type="ECO:0000256" key="2">
    <source>
        <dbReference type="ARBA" id="ARBA00023015"/>
    </source>
</evidence>
<dbReference type="Pfam" id="PF00126">
    <property type="entry name" value="HTH_1"/>
    <property type="match status" value="1"/>
</dbReference>
<dbReference type="InterPro" id="IPR036390">
    <property type="entry name" value="WH_DNA-bd_sf"/>
</dbReference>
<dbReference type="PRINTS" id="PR00039">
    <property type="entry name" value="HTHLYSR"/>
</dbReference>
<dbReference type="STRING" id="1128398.Curi_c28080"/>
<dbReference type="Gene3D" id="1.10.10.10">
    <property type="entry name" value="Winged helix-like DNA-binding domain superfamily/Winged helix DNA-binding domain"/>
    <property type="match status" value="1"/>
</dbReference>
<dbReference type="OrthoDB" id="9785745at2"/>
<sequence length="299" mass="34407">MILLNYNILRYVVTVAEEKNFTKAAEKLFIAQPSLSQIIKKEEDSLGVKLFDRNKKPLELTSAGNEYVLWARQIINSFDNMKRSMKDFSDNDTYLLKIGIMPEFSAFILAKPLKKFREEKPKAVVQIHELSSSDLVKSLENSDLDFIVGLTHPDKYKYISEPLYDEKIVLAVTPDYLPQNYNTKKVNLKQFSNAPFVMMEKGQFLYNVTHHLCNRSGFVPKAVVECYNLETAFHMVKTGVGVSIVPDLMSDVVGELKYYEIEGATPESQVSIVYQRDRYLSDNTRLLIELIKQYSLENE</sequence>
<organism evidence="6 7">
    <name type="scientific">Gottschalkia acidurici (strain ATCC 7906 / DSM 604 / BCRC 14475 / CIP 104303 / KCTC 5404 / NCIMB 10678 / 9a)</name>
    <name type="common">Clostridium acidurici</name>
    <dbReference type="NCBI Taxonomy" id="1128398"/>
    <lineage>
        <taxon>Bacteria</taxon>
        <taxon>Bacillati</taxon>
        <taxon>Bacillota</taxon>
        <taxon>Tissierellia</taxon>
        <taxon>Tissierellales</taxon>
        <taxon>Gottschalkiaceae</taxon>
        <taxon>Gottschalkia</taxon>
    </lineage>
</organism>
<gene>
    <name evidence="6" type="ordered locus">Curi_c28080</name>
</gene>
<dbReference type="PANTHER" id="PTHR30419:SF28">
    <property type="entry name" value="HTH-TYPE TRANSCRIPTIONAL REGULATOR BSDA"/>
    <property type="match status" value="1"/>
</dbReference>
<dbReference type="HOGENOM" id="CLU_039613_6_2_9"/>
<protein>
    <submittedName>
        <fullName evidence="6">Transcriptional regulator, LysR family</fullName>
    </submittedName>
</protein>
<dbReference type="FunFam" id="1.10.10.10:FF:000001">
    <property type="entry name" value="LysR family transcriptional regulator"/>
    <property type="match status" value="1"/>
</dbReference>
<evidence type="ECO:0000313" key="7">
    <source>
        <dbReference type="Proteomes" id="UP000006094"/>
    </source>
</evidence>
<evidence type="ECO:0000259" key="5">
    <source>
        <dbReference type="PROSITE" id="PS50931"/>
    </source>
</evidence>
<dbReference type="AlphaFoldDB" id="K0B5K0"/>
<dbReference type="PANTHER" id="PTHR30419">
    <property type="entry name" value="HTH-TYPE TRANSCRIPTIONAL REGULATOR YBHD"/>
    <property type="match status" value="1"/>
</dbReference>
<accession>K0B5K0</accession>
<dbReference type="SUPFAM" id="SSF46785">
    <property type="entry name" value="Winged helix' DNA-binding domain"/>
    <property type="match status" value="1"/>
</dbReference>
<dbReference type="PROSITE" id="PS50931">
    <property type="entry name" value="HTH_LYSR"/>
    <property type="match status" value="1"/>
</dbReference>
<feature type="domain" description="HTH lysR-type" evidence="5">
    <location>
        <begin position="4"/>
        <end position="61"/>
    </location>
</feature>
<name>K0B5K0_GOTA9</name>
<dbReference type="Proteomes" id="UP000006094">
    <property type="component" value="Chromosome"/>
</dbReference>
<dbReference type="Pfam" id="PF03466">
    <property type="entry name" value="LysR_substrate"/>
    <property type="match status" value="1"/>
</dbReference>
<dbReference type="eggNOG" id="COG0583">
    <property type="taxonomic scope" value="Bacteria"/>
</dbReference>
<dbReference type="InterPro" id="IPR036388">
    <property type="entry name" value="WH-like_DNA-bd_sf"/>
</dbReference>
<evidence type="ECO:0000256" key="3">
    <source>
        <dbReference type="ARBA" id="ARBA00023125"/>
    </source>
</evidence>
<dbReference type="InterPro" id="IPR050950">
    <property type="entry name" value="HTH-type_LysR_regulators"/>
</dbReference>
<dbReference type="Gene3D" id="3.40.190.290">
    <property type="match status" value="1"/>
</dbReference>
<keyword evidence="3" id="KW-0238">DNA-binding</keyword>